<dbReference type="Pfam" id="PF01973">
    <property type="entry name" value="MptE-like"/>
    <property type="match status" value="1"/>
</dbReference>
<name>A0A7D4QM21_9SPHI</name>
<dbReference type="PANTHER" id="PTHR41786:SF1">
    <property type="entry name" value="6-HYDROXYMETHYLPTERIN DIPHOSPHOKINASE MPTE-LIKE DOMAIN-CONTAINING PROTEIN"/>
    <property type="match status" value="1"/>
</dbReference>
<dbReference type="Proteomes" id="UP000505355">
    <property type="component" value="Chromosome"/>
</dbReference>
<evidence type="ECO:0000313" key="2">
    <source>
        <dbReference type="EMBL" id="QKJ31470.1"/>
    </source>
</evidence>
<dbReference type="Gene3D" id="3.90.1480.10">
    <property type="entry name" value="Alpha-2,3-sialyltransferase"/>
    <property type="match status" value="1"/>
</dbReference>
<dbReference type="InterPro" id="IPR002826">
    <property type="entry name" value="MptE-like"/>
</dbReference>
<protein>
    <submittedName>
        <fullName evidence="2">DUF115 domain-containing protein</fullName>
    </submittedName>
</protein>
<keyword evidence="3" id="KW-1185">Reference proteome</keyword>
<dbReference type="PANTHER" id="PTHR41786">
    <property type="entry name" value="MOTILITY ACCESSORY FACTOR MAF"/>
    <property type="match status" value="1"/>
</dbReference>
<accession>A0A7D4QM21</accession>
<gene>
    <name evidence="2" type="ORF">HQ865_17415</name>
</gene>
<proteinExistence type="predicted"/>
<dbReference type="KEGG" id="mmab:HQ865_17415"/>
<dbReference type="AlphaFoldDB" id="A0A7D4QM21"/>
<organism evidence="2 3">
    <name type="scientific">Mucilaginibacter mali</name>
    <dbReference type="NCBI Taxonomy" id="2740462"/>
    <lineage>
        <taxon>Bacteria</taxon>
        <taxon>Pseudomonadati</taxon>
        <taxon>Bacteroidota</taxon>
        <taxon>Sphingobacteriia</taxon>
        <taxon>Sphingobacteriales</taxon>
        <taxon>Sphingobacteriaceae</taxon>
        <taxon>Mucilaginibacter</taxon>
    </lineage>
</organism>
<sequence>MENLKRLRTLKRTDITAQRILKAIWRRIKDVPEKIYWDFPFHFTVKNRAGIEKFKDIHKGKRCFIIANGPSLKKIDFSLLKDDHSIGLNRIYMMKGQNGFMPDYLACVDMQAQLLQFFDDYNNVEIDCFYNWEIRNKFKRSDNQHFVRDKLSPSFSTDLAREGYGTGRSVTYLAIQLAYYMGFSEVYLIGKDHSYNTSEKTGTAIKSDGQEDNHFIKGYYKPGMKWFAPDLETEEYAYRLARTAFENDGRIIKDATIGGKLNVFEKVDYYSLFTK</sequence>
<evidence type="ECO:0000259" key="1">
    <source>
        <dbReference type="Pfam" id="PF01973"/>
    </source>
</evidence>
<feature type="domain" description="6-hydroxymethylpterin diphosphokinase MptE-like" evidence="1">
    <location>
        <begin position="50"/>
        <end position="196"/>
    </location>
</feature>
<reference evidence="2 3" key="1">
    <citation type="submission" date="2020-05" db="EMBL/GenBank/DDBJ databases">
        <title>Mucilaginibacter mali sp. nov.</title>
        <authorList>
            <person name="Kim H.S."/>
            <person name="Lee K.C."/>
            <person name="Suh M.K."/>
            <person name="Kim J.-S."/>
            <person name="Han K.-I."/>
            <person name="Eom M.K."/>
            <person name="Shin Y.K."/>
            <person name="Lee J.-S."/>
        </authorList>
    </citation>
    <scope>NUCLEOTIDE SEQUENCE [LARGE SCALE GENOMIC DNA]</scope>
    <source>
        <strain evidence="2 3">G2-14</strain>
    </source>
</reference>
<dbReference type="RefSeq" id="WP_173416130.1">
    <property type="nucleotide sequence ID" value="NZ_CP054139.1"/>
</dbReference>
<evidence type="ECO:0000313" key="3">
    <source>
        <dbReference type="Proteomes" id="UP000505355"/>
    </source>
</evidence>
<dbReference type="EMBL" id="CP054139">
    <property type="protein sequence ID" value="QKJ31470.1"/>
    <property type="molecule type" value="Genomic_DNA"/>
</dbReference>